<name>A0A7J6PJS6_PEROL</name>
<evidence type="ECO:0000256" key="1">
    <source>
        <dbReference type="SAM" id="SignalP"/>
    </source>
</evidence>
<sequence>MIPTIDGSPLFALVFLLQYSSICEATWGMTKENLRAYKTDLPKFDDLFVSKSRGRSTLKANALSEEQIEGMFKGVPTASVITSSPVMKATNSMVKLAIDESGVLGIAEITCPVIVGDDGEEEITSESRIFIDRPSNFPLAFPHWKRGRAGKKYSIKDDLLARNGGSAVVIEDPTYVRRYKRQRSLSREERDAAASWIDEYMLGKLCEMFKDHSKIPNHVKAEDLGDGRAHFTVPHLLPKSILDKPVGFAPAPSTLDIRAPKGQKITRLLTKVFPSRRVRMKRTALPLYALTRETTSLYAFQASDSSLMVTSKDSTSMVVFTRNPRYNVLTVKNGTCPYVKSAEVFPCLFPDYESLTGFTGAQFEAPPGRLNFNTIRWLYIGLMGRVKEPITGSANDLFLRELCRYIEERRAIRLKELEDEQEEDAE</sequence>
<dbReference type="Proteomes" id="UP000541610">
    <property type="component" value="Unassembled WGS sequence"/>
</dbReference>
<protein>
    <submittedName>
        <fullName evidence="2">Uncharacterized protein</fullName>
    </submittedName>
</protein>
<accession>A0A7J6PJS6</accession>
<dbReference type="OrthoDB" id="10437479at2759"/>
<evidence type="ECO:0000313" key="3">
    <source>
        <dbReference type="Proteomes" id="UP000541610"/>
    </source>
</evidence>
<proteinExistence type="predicted"/>
<keyword evidence="1" id="KW-0732">Signal</keyword>
<dbReference type="AlphaFoldDB" id="A0A7J6PJS6"/>
<gene>
    <name evidence="2" type="ORF">FOZ60_000820</name>
</gene>
<evidence type="ECO:0000313" key="2">
    <source>
        <dbReference type="EMBL" id="KAF4696369.1"/>
    </source>
</evidence>
<feature type="signal peptide" evidence="1">
    <location>
        <begin position="1"/>
        <end position="25"/>
    </location>
</feature>
<reference evidence="2 3" key="1">
    <citation type="submission" date="2020-04" db="EMBL/GenBank/DDBJ databases">
        <title>Perkinsus olseni comparative genomics.</title>
        <authorList>
            <person name="Bogema D.R."/>
        </authorList>
    </citation>
    <scope>NUCLEOTIDE SEQUENCE [LARGE SCALE GENOMIC DNA]</scope>
    <source>
        <strain evidence="2">00978-12</strain>
    </source>
</reference>
<dbReference type="EMBL" id="JABANP010000011">
    <property type="protein sequence ID" value="KAF4696369.1"/>
    <property type="molecule type" value="Genomic_DNA"/>
</dbReference>
<feature type="chain" id="PRO_5029702041" evidence="1">
    <location>
        <begin position="26"/>
        <end position="426"/>
    </location>
</feature>
<organism evidence="2 3">
    <name type="scientific">Perkinsus olseni</name>
    <name type="common">Perkinsus atlanticus</name>
    <dbReference type="NCBI Taxonomy" id="32597"/>
    <lineage>
        <taxon>Eukaryota</taxon>
        <taxon>Sar</taxon>
        <taxon>Alveolata</taxon>
        <taxon>Perkinsozoa</taxon>
        <taxon>Perkinsea</taxon>
        <taxon>Perkinsida</taxon>
        <taxon>Perkinsidae</taxon>
        <taxon>Perkinsus</taxon>
    </lineage>
</organism>
<comment type="caution">
    <text evidence="2">The sequence shown here is derived from an EMBL/GenBank/DDBJ whole genome shotgun (WGS) entry which is preliminary data.</text>
</comment>